<reference evidence="1 2" key="1">
    <citation type="journal article" date="2021" name="Microbiol. Resour. Announc.">
        <title>Genome Sequences of Bacteriophages cd2, cd3, and cd4, which Specifically Target Carnobacterium divergens.</title>
        <authorList>
            <person name="Zhang P."/>
            <person name="Britton A.P."/>
            <person name="Visser K.A."/>
            <person name="Welke C.A."/>
            <person name="Wassink H."/>
            <person name="Prins E."/>
            <person name="Yang X."/>
            <person name="Martin-Visscher L.A."/>
        </authorList>
    </citation>
    <scope>NUCLEOTIDE SEQUENCE [LARGE SCALE GENOMIC DNA]</scope>
    <source>
        <strain evidence="2">cd2</strain>
    </source>
</reference>
<organism evidence="1 2">
    <name type="scientific">Carnobacterium phage cd2</name>
    <dbReference type="NCBI Taxonomy" id="2849244"/>
    <lineage>
        <taxon>Viruses</taxon>
        <taxon>Duplodnaviria</taxon>
        <taxon>Heunggongvirae</taxon>
        <taxon>Uroviricota</taxon>
        <taxon>Caudoviricetes</taxon>
        <taxon>Carnodivirus</taxon>
        <taxon>Carnodivirus cd2-like</taxon>
    </lineage>
</organism>
<dbReference type="Proteomes" id="UP000827445">
    <property type="component" value="Segment"/>
</dbReference>
<dbReference type="EMBL" id="MZ398135">
    <property type="protein sequence ID" value="QXP45182.1"/>
    <property type="molecule type" value="Genomic_DNA"/>
</dbReference>
<gene>
    <name evidence="1" type="ORF">cd2_056</name>
</gene>
<keyword evidence="2" id="KW-1185">Reference proteome</keyword>
<accession>A0AAE7SRJ3</accession>
<name>A0AAE7SRJ3_9CAUD</name>
<evidence type="ECO:0000313" key="1">
    <source>
        <dbReference type="EMBL" id="QXP45182.1"/>
    </source>
</evidence>
<sequence length="92" mass="10311">MSSKFGTNFYSPSDLEYALKDRLSSLRLLRYLHEAHGSEKSKLDYLIGEIERLEKFVGRESELSSGDLPISFDEDGISGSSDLESLIKSFTA</sequence>
<proteinExistence type="predicted"/>
<protein>
    <submittedName>
        <fullName evidence="1">Uncharacterized protein</fullName>
    </submittedName>
</protein>
<evidence type="ECO:0000313" key="2">
    <source>
        <dbReference type="Proteomes" id="UP000827445"/>
    </source>
</evidence>